<protein>
    <submittedName>
        <fullName evidence="1">Uncharacterized protein</fullName>
    </submittedName>
</protein>
<keyword evidence="2" id="KW-1185">Reference proteome</keyword>
<evidence type="ECO:0000313" key="1">
    <source>
        <dbReference type="EMBL" id="QWT28858.1"/>
    </source>
</evidence>
<reference evidence="1" key="1">
    <citation type="submission" date="2020-10" db="EMBL/GenBank/DDBJ databases">
        <title>Complete genome sequence of vB_MoxS-R1, a novel marine prophage inducted from Microbacterium.</title>
        <authorList>
            <person name="Zheng H."/>
            <person name="Liu B."/>
            <person name="Xu Y."/>
            <person name="Chen F."/>
        </authorList>
    </citation>
    <scope>NUCLEOTIDE SEQUENCE</scope>
</reference>
<sequence length="42" mass="5037">MIRWIVKRVIDAIEAEGVHVRPIRYDMGHIDWERTEDQEVSS</sequence>
<accession>A0A8F2E4Y1</accession>
<proteinExistence type="predicted"/>
<organism evidence="1 2">
    <name type="scientific">Microbacterium phage vB_MoxS-R1</name>
    <dbReference type="NCBI Taxonomy" id="2848881"/>
    <lineage>
        <taxon>Viruses</taxon>
        <taxon>Duplodnaviria</taxon>
        <taxon>Heunggongvirae</taxon>
        <taxon>Uroviricota</taxon>
        <taxon>Caudoviricetes</taxon>
        <taxon>Syrbvirus</taxon>
        <taxon>Syrbvirus R1</taxon>
    </lineage>
</organism>
<evidence type="ECO:0000313" key="2">
    <source>
        <dbReference type="Proteomes" id="UP000683438"/>
    </source>
</evidence>
<name>A0A8F2E4Y1_9CAUD</name>
<gene>
    <name evidence="1" type="ORF">vBMoxSR1_gp8</name>
</gene>
<dbReference type="Proteomes" id="UP000683438">
    <property type="component" value="Segment"/>
</dbReference>
<dbReference type="EMBL" id="MW073100">
    <property type="protein sequence ID" value="QWT28858.1"/>
    <property type="molecule type" value="Genomic_DNA"/>
</dbReference>